<reference evidence="2" key="2">
    <citation type="submission" date="2023-06" db="EMBL/GenBank/DDBJ databases">
        <authorList>
            <consortium name="Lawrence Berkeley National Laboratory"/>
            <person name="Haridas S."/>
            <person name="Hensen N."/>
            <person name="Bonometti L."/>
            <person name="Westerberg I."/>
            <person name="Brannstrom I.O."/>
            <person name="Guillou S."/>
            <person name="Cros-Aarteil S."/>
            <person name="Calhoun S."/>
            <person name="Kuo A."/>
            <person name="Mondo S."/>
            <person name="Pangilinan J."/>
            <person name="Riley R."/>
            <person name="Labutti K."/>
            <person name="Andreopoulos B."/>
            <person name="Lipzen A."/>
            <person name="Chen C."/>
            <person name="Yanf M."/>
            <person name="Daum C."/>
            <person name="Ng V."/>
            <person name="Clum A."/>
            <person name="Steindorff A."/>
            <person name="Ohm R."/>
            <person name="Martin F."/>
            <person name="Silar P."/>
            <person name="Natvig D."/>
            <person name="Lalanne C."/>
            <person name="Gautier V."/>
            <person name="Ament-Velasquez S.L."/>
            <person name="Kruys A."/>
            <person name="Hutchinson M.I."/>
            <person name="Powell A.J."/>
            <person name="Barry K."/>
            <person name="Miller A.N."/>
            <person name="Grigoriev I.V."/>
            <person name="Debuchy R."/>
            <person name="Gladieux P."/>
            <person name="Thoren M.H."/>
            <person name="Johannesson H."/>
        </authorList>
    </citation>
    <scope>NUCLEOTIDE SEQUENCE</scope>
    <source>
        <strain evidence="2">CBS 314.62</strain>
    </source>
</reference>
<accession>A0AAE0X1N1</accession>
<sequence>MLPSGSSVRATLRRNRIQSLIENQQDSASRRRMAVSILSLRDGEKHAYLALIVPGLRHPMVHPDILPFLGMRWLELPPGHFWEPFMSPIGIIDPIRFTRLSLEHKPRQIGFMCENFLVLPDEAPKRDIDIYISEEFLTNHMSAGPPYNPGGNGHEYDPVSRQIPTGISSPAPGPDAANSSSHVFSQLQSKFRLVTGRMLIAERDGMASVIGGFSTQ</sequence>
<dbReference type="Proteomes" id="UP001270362">
    <property type="component" value="Unassembled WGS sequence"/>
</dbReference>
<organism evidence="2 3">
    <name type="scientific">Podospora appendiculata</name>
    <dbReference type="NCBI Taxonomy" id="314037"/>
    <lineage>
        <taxon>Eukaryota</taxon>
        <taxon>Fungi</taxon>
        <taxon>Dikarya</taxon>
        <taxon>Ascomycota</taxon>
        <taxon>Pezizomycotina</taxon>
        <taxon>Sordariomycetes</taxon>
        <taxon>Sordariomycetidae</taxon>
        <taxon>Sordariales</taxon>
        <taxon>Podosporaceae</taxon>
        <taxon>Podospora</taxon>
    </lineage>
</organism>
<dbReference type="AlphaFoldDB" id="A0AAE0X1N1"/>
<comment type="caution">
    <text evidence="2">The sequence shown here is derived from an EMBL/GenBank/DDBJ whole genome shotgun (WGS) entry which is preliminary data.</text>
</comment>
<keyword evidence="3" id="KW-1185">Reference proteome</keyword>
<gene>
    <name evidence="2" type="ORF">B0T22DRAFT_288443</name>
</gene>
<name>A0AAE0X1N1_9PEZI</name>
<evidence type="ECO:0000313" key="2">
    <source>
        <dbReference type="EMBL" id="KAK3682568.1"/>
    </source>
</evidence>
<evidence type="ECO:0000256" key="1">
    <source>
        <dbReference type="SAM" id="MobiDB-lite"/>
    </source>
</evidence>
<protein>
    <submittedName>
        <fullName evidence="2">Uncharacterized protein</fullName>
    </submittedName>
</protein>
<feature type="region of interest" description="Disordered" evidence="1">
    <location>
        <begin position="142"/>
        <end position="181"/>
    </location>
</feature>
<dbReference type="EMBL" id="JAULSO010000005">
    <property type="protein sequence ID" value="KAK3682568.1"/>
    <property type="molecule type" value="Genomic_DNA"/>
</dbReference>
<proteinExistence type="predicted"/>
<reference evidence="2" key="1">
    <citation type="journal article" date="2023" name="Mol. Phylogenet. Evol.">
        <title>Genome-scale phylogeny and comparative genomics of the fungal order Sordariales.</title>
        <authorList>
            <person name="Hensen N."/>
            <person name="Bonometti L."/>
            <person name="Westerberg I."/>
            <person name="Brannstrom I.O."/>
            <person name="Guillou S."/>
            <person name="Cros-Aarteil S."/>
            <person name="Calhoun S."/>
            <person name="Haridas S."/>
            <person name="Kuo A."/>
            <person name="Mondo S."/>
            <person name="Pangilinan J."/>
            <person name="Riley R."/>
            <person name="LaButti K."/>
            <person name="Andreopoulos B."/>
            <person name="Lipzen A."/>
            <person name="Chen C."/>
            <person name="Yan M."/>
            <person name="Daum C."/>
            <person name="Ng V."/>
            <person name="Clum A."/>
            <person name="Steindorff A."/>
            <person name="Ohm R.A."/>
            <person name="Martin F."/>
            <person name="Silar P."/>
            <person name="Natvig D.O."/>
            <person name="Lalanne C."/>
            <person name="Gautier V."/>
            <person name="Ament-Velasquez S.L."/>
            <person name="Kruys A."/>
            <person name="Hutchinson M.I."/>
            <person name="Powell A.J."/>
            <person name="Barry K."/>
            <person name="Miller A.N."/>
            <person name="Grigoriev I.V."/>
            <person name="Debuchy R."/>
            <person name="Gladieux P."/>
            <person name="Hiltunen Thoren M."/>
            <person name="Johannesson H."/>
        </authorList>
    </citation>
    <scope>NUCLEOTIDE SEQUENCE</scope>
    <source>
        <strain evidence="2">CBS 314.62</strain>
    </source>
</reference>
<evidence type="ECO:0000313" key="3">
    <source>
        <dbReference type="Proteomes" id="UP001270362"/>
    </source>
</evidence>